<dbReference type="GO" id="GO:0003824">
    <property type="term" value="F:catalytic activity"/>
    <property type="evidence" value="ECO:0007669"/>
    <property type="project" value="InterPro"/>
</dbReference>
<proteinExistence type="predicted"/>
<protein>
    <recommendedName>
        <fullName evidence="2">HpcH/HpaI aldolase/citrate lyase domain-containing protein</fullName>
    </recommendedName>
</protein>
<dbReference type="InterPro" id="IPR005000">
    <property type="entry name" value="Aldolase/citrate-lyase_domain"/>
</dbReference>
<name>A0A2H5XDE5_9BACT</name>
<dbReference type="Pfam" id="PF03328">
    <property type="entry name" value="HpcH_HpaI"/>
    <property type="match status" value="1"/>
</dbReference>
<evidence type="ECO:0000259" key="2">
    <source>
        <dbReference type="Pfam" id="PF03328"/>
    </source>
</evidence>
<dbReference type="InterPro" id="IPR040442">
    <property type="entry name" value="Pyrv_kinase-like_dom_sf"/>
</dbReference>
<dbReference type="SUPFAM" id="SSF51621">
    <property type="entry name" value="Phosphoenolpyruvate/pyruvate domain"/>
    <property type="match status" value="1"/>
</dbReference>
<keyword evidence="1" id="KW-0479">Metal-binding</keyword>
<evidence type="ECO:0000313" key="4">
    <source>
        <dbReference type="Proteomes" id="UP000236173"/>
    </source>
</evidence>
<dbReference type="Gene3D" id="3.20.20.60">
    <property type="entry name" value="Phosphoenolpyruvate-binding domains"/>
    <property type="match status" value="1"/>
</dbReference>
<dbReference type="Proteomes" id="UP000236173">
    <property type="component" value="Unassembled WGS sequence"/>
</dbReference>
<dbReference type="AlphaFoldDB" id="A0A2H5XDE5"/>
<dbReference type="EMBL" id="BEHT01000022">
    <property type="protein sequence ID" value="GBC99157.1"/>
    <property type="molecule type" value="Genomic_DNA"/>
</dbReference>
<dbReference type="GO" id="GO:0046872">
    <property type="term" value="F:metal ion binding"/>
    <property type="evidence" value="ECO:0007669"/>
    <property type="project" value="UniProtKB-KW"/>
</dbReference>
<reference evidence="4" key="1">
    <citation type="submission" date="2017-09" db="EMBL/GenBank/DDBJ databases">
        <title>Metaegenomics of thermophilic ammonia-oxidizing enrichment culture.</title>
        <authorList>
            <person name="Kato S."/>
            <person name="Suzuki K."/>
        </authorList>
    </citation>
    <scope>NUCLEOTIDE SEQUENCE [LARGE SCALE GENOMIC DNA]</scope>
</reference>
<comment type="caution">
    <text evidence="3">The sequence shown here is derived from an EMBL/GenBank/DDBJ whole genome shotgun (WGS) entry which is preliminary data.</text>
</comment>
<dbReference type="InterPro" id="IPR015813">
    <property type="entry name" value="Pyrv/PenolPyrv_kinase-like_dom"/>
</dbReference>
<sequence length="276" mass="30531">MSAEFELVLFCVDPEFIREAVAAGVAAIIVDWEHLGKEERQKGADTEINRHTVDDLRRVRQCTHARVLCRLNPPHPNTPREIEAAIAAGAEEIMVPMVRSPDEVMWVLRLTRERCGVGILVETVQAVHCAAQLGRLPLSRVYVGLNDLAIERGTPNIFTALVDGTLERVRACFLDTPFGFGGLTLPDKGHPIPCRLLIGEMVRLGCRFSFLRRSFHRDIKGRNLAVEVPRILSALHAATMRSPAEVEGDRQALYALVQAWNAKAAPTNEVVASCTT</sequence>
<gene>
    <name evidence="3" type="ORF">HRbin17_01678</name>
</gene>
<feature type="domain" description="HpcH/HpaI aldolase/citrate lyase" evidence="2">
    <location>
        <begin position="13"/>
        <end position="120"/>
    </location>
</feature>
<organism evidence="3 4">
    <name type="scientific">Candidatus Fervidibacter japonicus</name>
    <dbReference type="NCBI Taxonomy" id="2035412"/>
    <lineage>
        <taxon>Bacteria</taxon>
        <taxon>Candidatus Fervidibacterota</taxon>
        <taxon>Candidatus Fervidibacter</taxon>
    </lineage>
</organism>
<evidence type="ECO:0000256" key="1">
    <source>
        <dbReference type="ARBA" id="ARBA00022723"/>
    </source>
</evidence>
<accession>A0A2H5XDE5</accession>
<evidence type="ECO:0000313" key="3">
    <source>
        <dbReference type="EMBL" id="GBC99157.1"/>
    </source>
</evidence>